<reference evidence="14 15" key="1">
    <citation type="journal article" date="2020" name="Mol. Plant">
        <title>The Chromosome-Based Rubber Tree Genome Provides New Insights into Spurge Genome Evolution and Rubber Biosynthesis.</title>
        <authorList>
            <person name="Liu J."/>
            <person name="Shi C."/>
            <person name="Shi C.C."/>
            <person name="Li W."/>
            <person name="Zhang Q.J."/>
            <person name="Zhang Y."/>
            <person name="Li K."/>
            <person name="Lu H.F."/>
            <person name="Shi C."/>
            <person name="Zhu S.T."/>
            <person name="Xiao Z.Y."/>
            <person name="Nan H."/>
            <person name="Yue Y."/>
            <person name="Zhu X.G."/>
            <person name="Wu Y."/>
            <person name="Hong X.N."/>
            <person name="Fan G.Y."/>
            <person name="Tong Y."/>
            <person name="Zhang D."/>
            <person name="Mao C.L."/>
            <person name="Liu Y.L."/>
            <person name="Hao S.J."/>
            <person name="Liu W.Q."/>
            <person name="Lv M.Q."/>
            <person name="Zhang H.B."/>
            <person name="Liu Y."/>
            <person name="Hu-Tang G.R."/>
            <person name="Wang J.P."/>
            <person name="Wang J.H."/>
            <person name="Sun Y.H."/>
            <person name="Ni S.B."/>
            <person name="Chen W.B."/>
            <person name="Zhang X.C."/>
            <person name="Jiao Y.N."/>
            <person name="Eichler E.E."/>
            <person name="Li G.H."/>
            <person name="Liu X."/>
            <person name="Gao L.Z."/>
        </authorList>
    </citation>
    <scope>NUCLEOTIDE SEQUENCE [LARGE SCALE GENOMIC DNA]</scope>
    <source>
        <strain evidence="15">cv. GT1</strain>
        <tissue evidence="14">Leaf</tissue>
    </source>
</reference>
<dbReference type="PANTHER" id="PTHR47982">
    <property type="entry name" value="PROLINE-RICH RECEPTOR-LIKE PROTEIN KINASE PERK4"/>
    <property type="match status" value="1"/>
</dbReference>
<keyword evidence="4" id="KW-0723">Serine/threonine-protein kinase</keyword>
<keyword evidence="3" id="KW-1003">Cell membrane</keyword>
<evidence type="ECO:0000256" key="5">
    <source>
        <dbReference type="ARBA" id="ARBA00022679"/>
    </source>
</evidence>
<accession>A0A6A6NB19</accession>
<dbReference type="GO" id="GO:0004674">
    <property type="term" value="F:protein serine/threonine kinase activity"/>
    <property type="evidence" value="ECO:0007669"/>
    <property type="project" value="UniProtKB-KW"/>
</dbReference>
<name>A0A6A6NB19_HEVBR</name>
<evidence type="ECO:0000256" key="9">
    <source>
        <dbReference type="ARBA" id="ARBA00022840"/>
    </source>
</evidence>
<evidence type="ECO:0000256" key="12">
    <source>
        <dbReference type="ARBA" id="ARBA00047899"/>
    </source>
</evidence>
<comment type="catalytic activity">
    <reaction evidence="12">
        <text>L-threonyl-[protein] + ATP = O-phospho-L-threonyl-[protein] + ADP + H(+)</text>
        <dbReference type="Rhea" id="RHEA:46608"/>
        <dbReference type="Rhea" id="RHEA-COMP:11060"/>
        <dbReference type="Rhea" id="RHEA-COMP:11605"/>
        <dbReference type="ChEBI" id="CHEBI:15378"/>
        <dbReference type="ChEBI" id="CHEBI:30013"/>
        <dbReference type="ChEBI" id="CHEBI:30616"/>
        <dbReference type="ChEBI" id="CHEBI:61977"/>
        <dbReference type="ChEBI" id="CHEBI:456216"/>
        <dbReference type="EC" id="2.7.11.1"/>
    </reaction>
</comment>
<organism evidence="14 15">
    <name type="scientific">Hevea brasiliensis</name>
    <name type="common">Para rubber tree</name>
    <name type="synonym">Siphonia brasiliensis</name>
    <dbReference type="NCBI Taxonomy" id="3981"/>
    <lineage>
        <taxon>Eukaryota</taxon>
        <taxon>Viridiplantae</taxon>
        <taxon>Streptophyta</taxon>
        <taxon>Embryophyta</taxon>
        <taxon>Tracheophyta</taxon>
        <taxon>Spermatophyta</taxon>
        <taxon>Magnoliopsida</taxon>
        <taxon>eudicotyledons</taxon>
        <taxon>Gunneridae</taxon>
        <taxon>Pentapetalae</taxon>
        <taxon>rosids</taxon>
        <taxon>fabids</taxon>
        <taxon>Malpighiales</taxon>
        <taxon>Euphorbiaceae</taxon>
        <taxon>Crotonoideae</taxon>
        <taxon>Micrandreae</taxon>
        <taxon>Hevea</taxon>
    </lineage>
</organism>
<comment type="catalytic activity">
    <reaction evidence="13">
        <text>L-seryl-[protein] + ATP = O-phospho-L-seryl-[protein] + ADP + H(+)</text>
        <dbReference type="Rhea" id="RHEA:17989"/>
        <dbReference type="Rhea" id="RHEA-COMP:9863"/>
        <dbReference type="Rhea" id="RHEA-COMP:11604"/>
        <dbReference type="ChEBI" id="CHEBI:15378"/>
        <dbReference type="ChEBI" id="CHEBI:29999"/>
        <dbReference type="ChEBI" id="CHEBI:30616"/>
        <dbReference type="ChEBI" id="CHEBI:83421"/>
        <dbReference type="ChEBI" id="CHEBI:456216"/>
        <dbReference type="EC" id="2.7.11.1"/>
    </reaction>
</comment>
<dbReference type="GO" id="GO:0005886">
    <property type="term" value="C:plasma membrane"/>
    <property type="evidence" value="ECO:0007669"/>
    <property type="project" value="UniProtKB-SubCell"/>
</dbReference>
<evidence type="ECO:0000256" key="4">
    <source>
        <dbReference type="ARBA" id="ARBA00022527"/>
    </source>
</evidence>
<dbReference type="GO" id="GO:0005524">
    <property type="term" value="F:ATP binding"/>
    <property type="evidence" value="ECO:0007669"/>
    <property type="project" value="UniProtKB-KW"/>
</dbReference>
<keyword evidence="6" id="KW-0812">Transmembrane</keyword>
<dbReference type="Proteomes" id="UP000467840">
    <property type="component" value="Chromosome 11"/>
</dbReference>
<evidence type="ECO:0000256" key="8">
    <source>
        <dbReference type="ARBA" id="ARBA00022777"/>
    </source>
</evidence>
<evidence type="ECO:0000313" key="15">
    <source>
        <dbReference type="Proteomes" id="UP000467840"/>
    </source>
</evidence>
<protein>
    <recommendedName>
        <fullName evidence="2">non-specific serine/threonine protein kinase</fullName>
        <ecNumber evidence="2">2.7.11.1</ecNumber>
    </recommendedName>
</protein>
<keyword evidence="8" id="KW-0418">Kinase</keyword>
<dbReference type="Gene3D" id="1.10.510.10">
    <property type="entry name" value="Transferase(Phosphotransferase) domain 1"/>
    <property type="match status" value="1"/>
</dbReference>
<evidence type="ECO:0000256" key="6">
    <source>
        <dbReference type="ARBA" id="ARBA00022692"/>
    </source>
</evidence>
<evidence type="ECO:0000313" key="14">
    <source>
        <dbReference type="EMBL" id="KAF2323392.1"/>
    </source>
</evidence>
<evidence type="ECO:0000256" key="1">
    <source>
        <dbReference type="ARBA" id="ARBA00004162"/>
    </source>
</evidence>
<dbReference type="PANTHER" id="PTHR47982:SF40">
    <property type="entry name" value="NON-SPECIFIC SERINE_THREONINE PROTEIN KINASE"/>
    <property type="match status" value="1"/>
</dbReference>
<evidence type="ECO:0000256" key="10">
    <source>
        <dbReference type="ARBA" id="ARBA00022989"/>
    </source>
</evidence>
<comment type="subcellular location">
    <subcellularLocation>
        <location evidence="1">Cell membrane</location>
        <topology evidence="1">Single-pass membrane protein</topology>
    </subcellularLocation>
</comment>
<dbReference type="EMBL" id="JAAGAX010000002">
    <property type="protein sequence ID" value="KAF2323392.1"/>
    <property type="molecule type" value="Genomic_DNA"/>
</dbReference>
<evidence type="ECO:0000256" key="2">
    <source>
        <dbReference type="ARBA" id="ARBA00012513"/>
    </source>
</evidence>
<keyword evidence="7" id="KW-0547">Nucleotide-binding</keyword>
<evidence type="ECO:0000256" key="7">
    <source>
        <dbReference type="ARBA" id="ARBA00022741"/>
    </source>
</evidence>
<keyword evidence="9" id="KW-0067">ATP-binding</keyword>
<evidence type="ECO:0000256" key="11">
    <source>
        <dbReference type="ARBA" id="ARBA00023136"/>
    </source>
</evidence>
<dbReference type="AlphaFoldDB" id="A0A6A6NB19"/>
<sequence length="207" mass="23204">MPLAPQSSFPTSLSLSLSHPNKQVVLQHTSKKPGGQPCLDLTFAGCAKGRETLIANPEEVDLVFLAYVAKERPIPIQAAIDSAVEGKLAAFEKKRNERVRLAIWAVPLLKQILDTDKQELDAKNCKDLFDLKLKKKYDKDEMIRMIYCVAACVYKPTKLRPQMSQVLEVLKGNMEPKNIWVRNDGKYLYEGSPYASLPTLAEETPDS</sequence>
<comment type="caution">
    <text evidence="14">The sequence shown here is derived from an EMBL/GenBank/DDBJ whole genome shotgun (WGS) entry which is preliminary data.</text>
</comment>
<keyword evidence="11" id="KW-0472">Membrane</keyword>
<evidence type="ECO:0000256" key="3">
    <source>
        <dbReference type="ARBA" id="ARBA00022475"/>
    </source>
</evidence>
<dbReference type="InterPro" id="IPR047117">
    <property type="entry name" value="PERK1-13-like"/>
</dbReference>
<proteinExistence type="predicted"/>
<keyword evidence="10" id="KW-1133">Transmembrane helix</keyword>
<evidence type="ECO:0000256" key="13">
    <source>
        <dbReference type="ARBA" id="ARBA00048679"/>
    </source>
</evidence>
<keyword evidence="5" id="KW-0808">Transferase</keyword>
<keyword evidence="15" id="KW-1185">Reference proteome</keyword>
<dbReference type="EC" id="2.7.11.1" evidence="2"/>
<gene>
    <name evidence="14" type="ORF">GH714_035214</name>
</gene>